<keyword evidence="1" id="KW-1133">Transmembrane helix</keyword>
<sequence length="182" mass="20002">MTHHSRRGSTSLMIAEFFTLNSTLFTIAYVIYCIDWLNGVEECGKGGIFIAYITAAAAAFNGAFTISALMGILMYRCDNRDDMLRNVLIGSCTVALLSSFLCVTSTFLVLVLLDFECMDEQATKNEIIYIWVISLASLVTNIVFVLSTIFLTGSSQSQDIGCPHNPGGIFFYVKPPPPYSES</sequence>
<feature type="transmembrane region" description="Helical" evidence="1">
    <location>
        <begin position="49"/>
        <end position="75"/>
    </location>
</feature>
<organism evidence="2 3">
    <name type="scientific">Ancylostoma caninum</name>
    <name type="common">Dog hookworm</name>
    <dbReference type="NCBI Taxonomy" id="29170"/>
    <lineage>
        <taxon>Eukaryota</taxon>
        <taxon>Metazoa</taxon>
        <taxon>Ecdysozoa</taxon>
        <taxon>Nematoda</taxon>
        <taxon>Chromadorea</taxon>
        <taxon>Rhabditida</taxon>
        <taxon>Rhabditina</taxon>
        <taxon>Rhabditomorpha</taxon>
        <taxon>Strongyloidea</taxon>
        <taxon>Ancylostomatidae</taxon>
        <taxon>Ancylostomatinae</taxon>
        <taxon>Ancylostoma</taxon>
    </lineage>
</organism>
<keyword evidence="1" id="KW-0812">Transmembrane</keyword>
<comment type="caution">
    <text evidence="2">The sequence shown here is derived from an EMBL/GenBank/DDBJ whole genome shotgun (WGS) entry which is preliminary data.</text>
</comment>
<dbReference type="EMBL" id="JOJR01000807">
    <property type="protein sequence ID" value="RCN34245.1"/>
    <property type="molecule type" value="Genomic_DNA"/>
</dbReference>
<keyword evidence="3" id="KW-1185">Reference proteome</keyword>
<evidence type="ECO:0000256" key="1">
    <source>
        <dbReference type="SAM" id="Phobius"/>
    </source>
</evidence>
<feature type="transmembrane region" description="Helical" evidence="1">
    <location>
        <begin position="12"/>
        <end position="37"/>
    </location>
</feature>
<proteinExistence type="predicted"/>
<evidence type="ECO:0000313" key="2">
    <source>
        <dbReference type="EMBL" id="RCN34245.1"/>
    </source>
</evidence>
<feature type="transmembrane region" description="Helical" evidence="1">
    <location>
        <begin position="87"/>
        <end position="113"/>
    </location>
</feature>
<dbReference type="OrthoDB" id="10418002at2759"/>
<reference evidence="2 3" key="1">
    <citation type="submission" date="2014-10" db="EMBL/GenBank/DDBJ databases">
        <title>Draft genome of the hookworm Ancylostoma caninum.</title>
        <authorList>
            <person name="Mitreva M."/>
        </authorList>
    </citation>
    <scope>NUCLEOTIDE SEQUENCE [LARGE SCALE GENOMIC DNA]</scope>
    <source>
        <strain evidence="2 3">Baltimore</strain>
    </source>
</reference>
<feature type="transmembrane region" description="Helical" evidence="1">
    <location>
        <begin position="128"/>
        <end position="151"/>
    </location>
</feature>
<name>A0A368FTX1_ANCCA</name>
<dbReference type="AlphaFoldDB" id="A0A368FTX1"/>
<accession>A0A368FTX1</accession>
<dbReference type="Proteomes" id="UP000252519">
    <property type="component" value="Unassembled WGS sequence"/>
</dbReference>
<gene>
    <name evidence="2" type="ORF">ANCCAN_19910</name>
</gene>
<evidence type="ECO:0000313" key="3">
    <source>
        <dbReference type="Proteomes" id="UP000252519"/>
    </source>
</evidence>
<evidence type="ECO:0008006" key="4">
    <source>
        <dbReference type="Google" id="ProtNLM"/>
    </source>
</evidence>
<keyword evidence="1" id="KW-0472">Membrane</keyword>
<protein>
    <recommendedName>
        <fullName evidence="4">Transmembrane protein</fullName>
    </recommendedName>
</protein>